<feature type="chain" id="PRO_5041444675" evidence="2">
    <location>
        <begin position="21"/>
        <end position="226"/>
    </location>
</feature>
<evidence type="ECO:0000313" key="4">
    <source>
        <dbReference type="Proteomes" id="UP001177023"/>
    </source>
</evidence>
<dbReference type="AlphaFoldDB" id="A0AA36G2X5"/>
<feature type="signal peptide" evidence="2">
    <location>
        <begin position="1"/>
        <end position="20"/>
    </location>
</feature>
<feature type="region of interest" description="Disordered" evidence="1">
    <location>
        <begin position="22"/>
        <end position="71"/>
    </location>
</feature>
<feature type="compositionally biased region" description="Polar residues" evidence="1">
    <location>
        <begin position="41"/>
        <end position="65"/>
    </location>
</feature>
<proteinExistence type="predicted"/>
<keyword evidence="4" id="KW-1185">Reference proteome</keyword>
<evidence type="ECO:0000313" key="3">
    <source>
        <dbReference type="EMBL" id="CAJ0576810.1"/>
    </source>
</evidence>
<evidence type="ECO:0000256" key="1">
    <source>
        <dbReference type="SAM" id="MobiDB-lite"/>
    </source>
</evidence>
<gene>
    <name evidence="3" type="ORF">MSPICULIGERA_LOCUS15096</name>
</gene>
<organism evidence="3 4">
    <name type="scientific">Mesorhabditis spiculigera</name>
    <dbReference type="NCBI Taxonomy" id="96644"/>
    <lineage>
        <taxon>Eukaryota</taxon>
        <taxon>Metazoa</taxon>
        <taxon>Ecdysozoa</taxon>
        <taxon>Nematoda</taxon>
        <taxon>Chromadorea</taxon>
        <taxon>Rhabditida</taxon>
        <taxon>Rhabditina</taxon>
        <taxon>Rhabditomorpha</taxon>
        <taxon>Rhabditoidea</taxon>
        <taxon>Rhabditidae</taxon>
        <taxon>Mesorhabditinae</taxon>
        <taxon>Mesorhabditis</taxon>
    </lineage>
</organism>
<keyword evidence="2" id="KW-0732">Signal</keyword>
<evidence type="ECO:0000256" key="2">
    <source>
        <dbReference type="SAM" id="SignalP"/>
    </source>
</evidence>
<dbReference type="Proteomes" id="UP001177023">
    <property type="component" value="Unassembled WGS sequence"/>
</dbReference>
<feature type="non-terminal residue" evidence="3">
    <location>
        <position position="1"/>
    </location>
</feature>
<name>A0AA36G2X5_9BILA</name>
<comment type="caution">
    <text evidence="3">The sequence shown here is derived from an EMBL/GenBank/DDBJ whole genome shotgun (WGS) entry which is preliminary data.</text>
</comment>
<protein>
    <submittedName>
        <fullName evidence="3">Uncharacterized protein</fullName>
    </submittedName>
</protein>
<accession>A0AA36G2X5</accession>
<feature type="compositionally biased region" description="Polar residues" evidence="1">
    <location>
        <begin position="22"/>
        <end position="33"/>
    </location>
</feature>
<sequence length="226" mass="25267">MKHIANGYFALLLLVASVNADASTTPETPTNATVKPEIPTKATQNSEHPTNSTETSNKAGNSTTEVKADDDRSKRAIYQIPTMFGSAAYMPLFGNRGLLITSNVGGLFRRRPVLGYGYNNYYGNNYGYNNYYGGYYDNSVRVPVASGQFTRYFNLGRPAGQCQVIRYLGYQIGYPSYYCWCSNIGYFTHHMRTNNYAPCANNLPTNGIGANYQWTQYARYSYGYGK</sequence>
<reference evidence="3" key="1">
    <citation type="submission" date="2023-06" db="EMBL/GenBank/DDBJ databases">
        <authorList>
            <person name="Delattre M."/>
        </authorList>
    </citation>
    <scope>NUCLEOTIDE SEQUENCE</scope>
    <source>
        <strain evidence="3">AF72</strain>
    </source>
</reference>
<dbReference type="EMBL" id="CATQJA010002647">
    <property type="protein sequence ID" value="CAJ0576810.1"/>
    <property type="molecule type" value="Genomic_DNA"/>
</dbReference>